<dbReference type="PANTHER" id="PTHR33336">
    <property type="entry name" value="QUINOL MONOOXYGENASE YGIN-RELATED"/>
    <property type="match status" value="1"/>
</dbReference>
<dbReference type="Pfam" id="PF03992">
    <property type="entry name" value="ABM"/>
    <property type="match status" value="1"/>
</dbReference>
<dbReference type="EMBL" id="RRYP01016365">
    <property type="protein sequence ID" value="TNV75136.1"/>
    <property type="molecule type" value="Genomic_DNA"/>
</dbReference>
<dbReference type="PROSITE" id="PS51725">
    <property type="entry name" value="ABM"/>
    <property type="match status" value="1"/>
</dbReference>
<evidence type="ECO:0000313" key="2">
    <source>
        <dbReference type="EMBL" id="TNV75136.1"/>
    </source>
</evidence>
<sequence>MSTIVHVIATITVKEGTLDQFAAAFKDVQPLVLAEEGAIEYNLATDIASGIPIQIPLRTNVATIVEKWASLEHLHKHLQAPHMGEFMAKIKDIAEGTTLQVLSGSVAKL</sequence>
<dbReference type="Gene3D" id="3.30.70.100">
    <property type="match status" value="1"/>
</dbReference>
<name>A0A8J8NH98_HALGN</name>
<dbReference type="InterPro" id="IPR007138">
    <property type="entry name" value="ABM_dom"/>
</dbReference>
<reference evidence="2" key="1">
    <citation type="submission" date="2019-06" db="EMBL/GenBank/DDBJ databases">
        <authorList>
            <person name="Zheng W."/>
        </authorList>
    </citation>
    <scope>NUCLEOTIDE SEQUENCE</scope>
    <source>
        <strain evidence="2">QDHG01</strain>
    </source>
</reference>
<dbReference type="SUPFAM" id="SSF54909">
    <property type="entry name" value="Dimeric alpha+beta barrel"/>
    <property type="match status" value="1"/>
</dbReference>
<organism evidence="2 3">
    <name type="scientific">Halteria grandinella</name>
    <dbReference type="NCBI Taxonomy" id="5974"/>
    <lineage>
        <taxon>Eukaryota</taxon>
        <taxon>Sar</taxon>
        <taxon>Alveolata</taxon>
        <taxon>Ciliophora</taxon>
        <taxon>Intramacronucleata</taxon>
        <taxon>Spirotrichea</taxon>
        <taxon>Stichotrichia</taxon>
        <taxon>Sporadotrichida</taxon>
        <taxon>Halteriidae</taxon>
        <taxon>Halteria</taxon>
    </lineage>
</organism>
<comment type="caution">
    <text evidence="2">The sequence shown here is derived from an EMBL/GenBank/DDBJ whole genome shotgun (WGS) entry which is preliminary data.</text>
</comment>
<dbReference type="Proteomes" id="UP000785679">
    <property type="component" value="Unassembled WGS sequence"/>
</dbReference>
<accession>A0A8J8NH98</accession>
<dbReference type="GO" id="GO:0003824">
    <property type="term" value="F:catalytic activity"/>
    <property type="evidence" value="ECO:0007669"/>
    <property type="project" value="TreeGrafter"/>
</dbReference>
<feature type="domain" description="ABM" evidence="1">
    <location>
        <begin position="5"/>
        <end position="102"/>
    </location>
</feature>
<dbReference type="PANTHER" id="PTHR33336:SF3">
    <property type="entry name" value="ABM DOMAIN-CONTAINING PROTEIN"/>
    <property type="match status" value="1"/>
</dbReference>
<dbReference type="AlphaFoldDB" id="A0A8J8NH98"/>
<dbReference type="InterPro" id="IPR050744">
    <property type="entry name" value="AI-2_Isomerase_LsrG"/>
</dbReference>
<keyword evidence="3" id="KW-1185">Reference proteome</keyword>
<protein>
    <recommendedName>
        <fullName evidence="1">ABM domain-containing protein</fullName>
    </recommendedName>
</protein>
<dbReference type="InterPro" id="IPR011008">
    <property type="entry name" value="Dimeric_a/b-barrel"/>
</dbReference>
<proteinExistence type="predicted"/>
<evidence type="ECO:0000313" key="3">
    <source>
        <dbReference type="Proteomes" id="UP000785679"/>
    </source>
</evidence>
<evidence type="ECO:0000259" key="1">
    <source>
        <dbReference type="PROSITE" id="PS51725"/>
    </source>
</evidence>
<gene>
    <name evidence="2" type="ORF">FGO68_gene9433</name>
</gene>